<dbReference type="AlphaFoldDB" id="A0A0K2U9X5"/>
<dbReference type="PANTHER" id="PTHR22811">
    <property type="entry name" value="TRANSMEMBRANE EMP24 DOMAIN-CONTAINING PROTEIN"/>
    <property type="match status" value="1"/>
</dbReference>
<dbReference type="GO" id="GO:0016020">
    <property type="term" value="C:membrane"/>
    <property type="evidence" value="ECO:0007669"/>
    <property type="project" value="UniProtKB-SubCell"/>
</dbReference>
<comment type="similarity">
    <text evidence="2 8">Belongs to the EMP24/GP25L family.</text>
</comment>
<evidence type="ECO:0000256" key="1">
    <source>
        <dbReference type="ARBA" id="ARBA00004479"/>
    </source>
</evidence>
<dbReference type="SMART" id="SM01190">
    <property type="entry name" value="EMP24_GP25L"/>
    <property type="match status" value="1"/>
</dbReference>
<keyword evidence="4 8" id="KW-0812">Transmembrane</keyword>
<evidence type="ECO:0000256" key="8">
    <source>
        <dbReference type="RuleBase" id="RU003827"/>
    </source>
</evidence>
<sequence>MRNCLLYIVSSVLIGLFAGNEVSSFSMQTHAAQFTTLVPHQGKECFITDDLKTGQLLVISYVPISKESDAIEDSDISIELYDPHGGFVPKDRKDDEREDTSAYHDEHDYIFRVKKDGGYKICLINVNRWHHLYVYFEMYVKKPLPKEANEDNDFDDYDAIPDTLRKEMTDYDIKHEDEYQMKVSDIRYSMMNILSSVESISFYQGITQAHYARDHNIAINLELKVSFYSMLVIVALFGVGFIQIFMLKSLFNENTFFHRFIK</sequence>
<keyword evidence="6 9" id="KW-1133">Transmembrane helix</keyword>
<evidence type="ECO:0000256" key="9">
    <source>
        <dbReference type="SAM" id="Phobius"/>
    </source>
</evidence>
<keyword evidence="5 10" id="KW-0732">Signal</keyword>
<dbReference type="InterPro" id="IPR015720">
    <property type="entry name" value="Emp24-like"/>
</dbReference>
<dbReference type="InterPro" id="IPR009038">
    <property type="entry name" value="GOLD_dom"/>
</dbReference>
<organism evidence="12">
    <name type="scientific">Lepeophtheirus salmonis</name>
    <name type="common">Salmon louse</name>
    <name type="synonym">Caligus salmonis</name>
    <dbReference type="NCBI Taxonomy" id="72036"/>
    <lineage>
        <taxon>Eukaryota</taxon>
        <taxon>Metazoa</taxon>
        <taxon>Ecdysozoa</taxon>
        <taxon>Arthropoda</taxon>
        <taxon>Crustacea</taxon>
        <taxon>Multicrustacea</taxon>
        <taxon>Hexanauplia</taxon>
        <taxon>Copepoda</taxon>
        <taxon>Siphonostomatoida</taxon>
        <taxon>Caligidae</taxon>
        <taxon>Lepeophtheirus</taxon>
    </lineage>
</organism>
<accession>A0A0K2U9X5</accession>
<evidence type="ECO:0000313" key="12">
    <source>
        <dbReference type="EMBL" id="CDW35038.1"/>
    </source>
</evidence>
<feature type="domain" description="GOLD" evidence="11">
    <location>
        <begin position="43"/>
        <end position="140"/>
    </location>
</feature>
<feature type="chain" id="PRO_5005488552" evidence="10">
    <location>
        <begin position="20"/>
        <end position="262"/>
    </location>
</feature>
<evidence type="ECO:0000256" key="3">
    <source>
        <dbReference type="ARBA" id="ARBA00022473"/>
    </source>
</evidence>
<evidence type="ECO:0000256" key="6">
    <source>
        <dbReference type="ARBA" id="ARBA00022989"/>
    </source>
</evidence>
<evidence type="ECO:0000256" key="7">
    <source>
        <dbReference type="ARBA" id="ARBA00023136"/>
    </source>
</evidence>
<evidence type="ECO:0000256" key="2">
    <source>
        <dbReference type="ARBA" id="ARBA00007104"/>
    </source>
</evidence>
<name>A0A0K2U9X5_LEPSM</name>
<evidence type="ECO:0000259" key="11">
    <source>
        <dbReference type="PROSITE" id="PS50866"/>
    </source>
</evidence>
<evidence type="ECO:0000256" key="10">
    <source>
        <dbReference type="SAM" id="SignalP"/>
    </source>
</evidence>
<keyword evidence="7 9" id="KW-0472">Membrane</keyword>
<protein>
    <submittedName>
        <fullName evidence="12">Transmembrane emp24 domaincontaining protein 5like [Musca domestica]</fullName>
    </submittedName>
</protein>
<evidence type="ECO:0000256" key="5">
    <source>
        <dbReference type="ARBA" id="ARBA00022729"/>
    </source>
</evidence>
<keyword evidence="3" id="KW-0217">Developmental protein</keyword>
<dbReference type="PROSITE" id="PS50866">
    <property type="entry name" value="GOLD"/>
    <property type="match status" value="1"/>
</dbReference>
<evidence type="ECO:0000256" key="4">
    <source>
        <dbReference type="ARBA" id="ARBA00022692"/>
    </source>
</evidence>
<dbReference type="EMBL" id="HACA01017677">
    <property type="protein sequence ID" value="CDW35038.1"/>
    <property type="molecule type" value="Transcribed_RNA"/>
</dbReference>
<comment type="subcellular location">
    <subcellularLocation>
        <location evidence="1 8">Membrane</location>
        <topology evidence="1 8">Single-pass type I membrane protein</topology>
    </subcellularLocation>
</comment>
<dbReference type="Pfam" id="PF01105">
    <property type="entry name" value="EMP24_GP25L"/>
    <property type="match status" value="1"/>
</dbReference>
<proteinExistence type="inferred from homology"/>
<feature type="transmembrane region" description="Helical" evidence="9">
    <location>
        <begin position="227"/>
        <end position="247"/>
    </location>
</feature>
<reference evidence="12" key="1">
    <citation type="submission" date="2014-05" db="EMBL/GenBank/DDBJ databases">
        <authorList>
            <person name="Chronopoulou M."/>
        </authorList>
    </citation>
    <scope>NUCLEOTIDE SEQUENCE</scope>
    <source>
        <tissue evidence="12">Whole organism</tissue>
    </source>
</reference>
<feature type="signal peptide" evidence="10">
    <location>
        <begin position="1"/>
        <end position="19"/>
    </location>
</feature>
<dbReference type="OrthoDB" id="5976732at2759"/>